<keyword evidence="3" id="KW-0808">Transferase</keyword>
<accession>B0SJ37</accession>
<evidence type="ECO:0000313" key="3">
    <source>
        <dbReference type="EMBL" id="ABZ96605.1"/>
    </source>
</evidence>
<feature type="transmembrane region" description="Helical" evidence="1">
    <location>
        <begin position="319"/>
        <end position="338"/>
    </location>
</feature>
<keyword evidence="3" id="KW-0012">Acyltransferase</keyword>
<feature type="transmembrane region" description="Helical" evidence="1">
    <location>
        <begin position="254"/>
        <end position="274"/>
    </location>
</feature>
<dbReference type="GO" id="GO:0016020">
    <property type="term" value="C:membrane"/>
    <property type="evidence" value="ECO:0007669"/>
    <property type="project" value="TreeGrafter"/>
</dbReference>
<evidence type="ECO:0000259" key="2">
    <source>
        <dbReference type="Pfam" id="PF01757"/>
    </source>
</evidence>
<feature type="transmembrane region" description="Helical" evidence="1">
    <location>
        <begin position="173"/>
        <end position="190"/>
    </location>
</feature>
<keyword evidence="1" id="KW-0812">Transmembrane</keyword>
<dbReference type="OrthoDB" id="9767863at2"/>
<feature type="transmembrane region" description="Helical" evidence="1">
    <location>
        <begin position="58"/>
        <end position="77"/>
    </location>
</feature>
<dbReference type="AlphaFoldDB" id="B0SJ37"/>
<feature type="transmembrane region" description="Helical" evidence="1">
    <location>
        <begin position="358"/>
        <end position="378"/>
    </location>
</feature>
<keyword evidence="4" id="KW-1185">Reference proteome</keyword>
<organism evidence="3 4">
    <name type="scientific">Leptospira biflexa serovar Patoc (strain Patoc 1 / ATCC 23582 / Paris)</name>
    <dbReference type="NCBI Taxonomy" id="456481"/>
    <lineage>
        <taxon>Bacteria</taxon>
        <taxon>Pseudomonadati</taxon>
        <taxon>Spirochaetota</taxon>
        <taxon>Spirochaetia</taxon>
        <taxon>Leptospirales</taxon>
        <taxon>Leptospiraceae</taxon>
        <taxon>Leptospira</taxon>
    </lineage>
</organism>
<evidence type="ECO:0000313" key="4">
    <source>
        <dbReference type="Proteomes" id="UP000001847"/>
    </source>
</evidence>
<dbReference type="BioCyc" id="LBIF456481:LEPBI_RS02285-MONOMER"/>
<keyword evidence="1" id="KW-0472">Membrane</keyword>
<reference evidence="3 4" key="1">
    <citation type="journal article" date="2008" name="PLoS ONE">
        <title>Genome sequence of the saprophyte Leptospira biflexa provides insights into the evolution of Leptospira and the pathogenesis of leptospirosis.</title>
        <authorList>
            <person name="Picardeau M."/>
            <person name="Bulach D.M."/>
            <person name="Bouchier C."/>
            <person name="Zuerner R.L."/>
            <person name="Zidane N."/>
            <person name="Wilson P.J."/>
            <person name="Creno S."/>
            <person name="Kuczek E.S."/>
            <person name="Bommezzadri S."/>
            <person name="Davis J.C."/>
            <person name="McGrath A."/>
            <person name="Johnson M.J."/>
            <person name="Boursaux-Eude C."/>
            <person name="Seemann T."/>
            <person name="Rouy Z."/>
            <person name="Coppel R.L."/>
            <person name="Rood J.I."/>
            <person name="Lajus A."/>
            <person name="Davies J.K."/>
            <person name="Medigue C."/>
            <person name="Adler B."/>
        </authorList>
    </citation>
    <scope>NUCLEOTIDE SEQUENCE [LARGE SCALE GENOMIC DNA]</scope>
    <source>
        <strain evidence="4">Patoc 1 / ATCC 23582 / Paris</strain>
    </source>
</reference>
<keyword evidence="1" id="KW-1133">Transmembrane helix</keyword>
<dbReference type="Proteomes" id="UP000001847">
    <property type="component" value="Chromosome I"/>
</dbReference>
<name>B0SJ37_LEPBP</name>
<dbReference type="Pfam" id="PF01757">
    <property type="entry name" value="Acyl_transf_3"/>
    <property type="match status" value="1"/>
</dbReference>
<dbReference type="GO" id="GO:0016747">
    <property type="term" value="F:acyltransferase activity, transferring groups other than amino-acyl groups"/>
    <property type="evidence" value="ECO:0007669"/>
    <property type="project" value="InterPro"/>
</dbReference>
<sequence length="403" mass="47372">MRIWKIVQSIWVQKTGENESLNGLRALAIISVLLFHTVPSLQMIGWGELGITKFFDTLDSGVALFFVLSGYLISGGLKKEWNQNSEINFKLFFIKRSLRIFPAYYFYLIITYLLVTAILKKGGSNLSLNPTAQSSALSLIESYKNFKFDLLYLSDYFPSYNIHTWSLSIEEKFYLLFPFVAGIFLFRFNFKQRFVLLSILYSIPMLFRIIYYNQYGSYTEAFHAFHIRFDDLMAGILIMEISSHLDLMKKLQKYWQYILLIAFVIYATNFYFITNQIGTYTTIFSYNFYNISFALFLLVAILGNNHFQSFLSFFLFRPIARLSYTMYLWNLLLAPFAFQTLVKPFQKNGYITPGQFGIATLHFFLLTFLVSTVLYIMIEFPFLKWKSILESKERNRKQLTKKS</sequence>
<dbReference type="InterPro" id="IPR050879">
    <property type="entry name" value="Acyltransferase_3"/>
</dbReference>
<evidence type="ECO:0000256" key="1">
    <source>
        <dbReference type="SAM" id="Phobius"/>
    </source>
</evidence>
<dbReference type="PANTHER" id="PTHR23028:SF53">
    <property type="entry name" value="ACYL_TRANSF_3 DOMAIN-CONTAINING PROTEIN"/>
    <property type="match status" value="1"/>
</dbReference>
<gene>
    <name evidence="3" type="ordered locus">LEPBI_I0467</name>
</gene>
<dbReference type="RefSeq" id="WP_012387492.1">
    <property type="nucleotide sequence ID" value="NC_010602.1"/>
</dbReference>
<dbReference type="EMBL" id="CP000786">
    <property type="protein sequence ID" value="ABZ96605.1"/>
    <property type="molecule type" value="Genomic_DNA"/>
</dbReference>
<dbReference type="KEGG" id="lbi:LEPBI_I0467"/>
<feature type="domain" description="Acyltransferase 3" evidence="2">
    <location>
        <begin position="19"/>
        <end position="374"/>
    </location>
</feature>
<feature type="transmembrane region" description="Helical" evidence="1">
    <location>
        <begin position="21"/>
        <end position="38"/>
    </location>
</feature>
<dbReference type="GO" id="GO:0009103">
    <property type="term" value="P:lipopolysaccharide biosynthetic process"/>
    <property type="evidence" value="ECO:0007669"/>
    <property type="project" value="TreeGrafter"/>
</dbReference>
<feature type="transmembrane region" description="Helical" evidence="1">
    <location>
        <begin position="98"/>
        <end position="119"/>
    </location>
</feature>
<dbReference type="HOGENOM" id="CLU_005679_1_2_12"/>
<dbReference type="InterPro" id="IPR002656">
    <property type="entry name" value="Acyl_transf_3_dom"/>
</dbReference>
<protein>
    <submittedName>
        <fullName evidence="3">Putative acyltransferase putative membrane protein</fullName>
    </submittedName>
</protein>
<feature type="transmembrane region" description="Helical" evidence="1">
    <location>
        <begin position="286"/>
        <end position="307"/>
    </location>
</feature>
<proteinExistence type="predicted"/>
<dbReference type="PANTHER" id="PTHR23028">
    <property type="entry name" value="ACETYLTRANSFERASE"/>
    <property type="match status" value="1"/>
</dbReference>
<feature type="transmembrane region" description="Helical" evidence="1">
    <location>
        <begin position="195"/>
        <end position="213"/>
    </location>
</feature>